<organism evidence="2 3">
    <name type="scientific">Candidatus Coprovicinus avistercoris</name>
    <dbReference type="NCBI Taxonomy" id="2840754"/>
    <lineage>
        <taxon>Bacteria</taxon>
        <taxon>Bacillati</taxon>
        <taxon>Actinomycetota</taxon>
        <taxon>Coriobacteriia</taxon>
        <taxon>Coriobacteriales</taxon>
        <taxon>Coriobacteriaceae</taxon>
        <taxon>Coriobacteriaceae incertae sedis</taxon>
        <taxon>Candidatus Coprovicinus</taxon>
    </lineage>
</organism>
<dbReference type="EMBL" id="DVMQ01000018">
    <property type="protein sequence ID" value="HIU24678.1"/>
    <property type="molecule type" value="Genomic_DNA"/>
</dbReference>
<comment type="caution">
    <text evidence="2">The sequence shown here is derived from an EMBL/GenBank/DDBJ whole genome shotgun (WGS) entry which is preliminary data.</text>
</comment>
<accession>A0A9D1HZY8</accession>
<evidence type="ECO:0000256" key="1">
    <source>
        <dbReference type="SAM" id="MobiDB-lite"/>
    </source>
</evidence>
<name>A0A9D1HZY8_9ACTN</name>
<dbReference type="GO" id="GO:0006508">
    <property type="term" value="P:proteolysis"/>
    <property type="evidence" value="ECO:0007669"/>
    <property type="project" value="InterPro"/>
</dbReference>
<dbReference type="SUPFAM" id="SSF53474">
    <property type="entry name" value="alpha/beta-Hydrolases"/>
    <property type="match status" value="1"/>
</dbReference>
<gene>
    <name evidence="2" type="ORF">IAD17_07130</name>
</gene>
<reference evidence="2" key="2">
    <citation type="journal article" date="2021" name="PeerJ">
        <title>Extensive microbial diversity within the chicken gut microbiome revealed by metagenomics and culture.</title>
        <authorList>
            <person name="Gilroy R."/>
            <person name="Ravi A."/>
            <person name="Getino M."/>
            <person name="Pursley I."/>
            <person name="Horton D.L."/>
            <person name="Alikhan N.F."/>
            <person name="Baker D."/>
            <person name="Gharbi K."/>
            <person name="Hall N."/>
            <person name="Watson M."/>
            <person name="Adriaenssens E.M."/>
            <person name="Foster-Nyarko E."/>
            <person name="Jarju S."/>
            <person name="Secka A."/>
            <person name="Antonio M."/>
            <person name="Oren A."/>
            <person name="Chaudhuri R.R."/>
            <person name="La Ragione R."/>
            <person name="Hildebrand F."/>
            <person name="Pallen M.J."/>
        </authorList>
    </citation>
    <scope>NUCLEOTIDE SEQUENCE</scope>
    <source>
        <strain evidence="2">ChiHjej12B11-29160</strain>
    </source>
</reference>
<sequence>MDTQETNVKAQQGVTPEVSPISDSSDSRLVTPAPSSKDLMWCVGSKSMNYTATASHIDVLSDTGSLLGKMFSVAYVKDGGPQDVAQRPVTFCYNGGPGSSSVPINFGGIGPRRVKTNGTKHLSLPAVTEDNPSTLLCQSDLVFLDALGTGYSTIAHDVDPATLWNIDGDADAFCRAIIAWLDANNRWGSPVYLFGESYGTIRNSVLMRLLGEKGVPVRGVVMLSALFDWVQTLPGEDLYYLGMLPTYAATAKYFGRAGAEVDEETWFNDAMEFTETVYATALLRGDRLSAEKKSEVAEQMSELIGLPAELIEQHNLRIDLVTFRRNIVADKGLVAGRLDTRFTTAAPLPVQNSAGFFASEDPADDAVESVWATAFRAFLHEIGYKGAPIYLSQNYAVVNRSWKWQHMEPGIDQVVPAPNVTYDIAVALKRNPTMRIAVLGGRYDAATTYWNALHDFSCMFLPPELKERITFHLYSCGHMAYVDEPTLKQMSKDMEAFYAEM</sequence>
<reference evidence="2" key="1">
    <citation type="submission" date="2020-10" db="EMBL/GenBank/DDBJ databases">
        <authorList>
            <person name="Gilroy R."/>
        </authorList>
    </citation>
    <scope>NUCLEOTIDE SEQUENCE</scope>
    <source>
        <strain evidence="2">ChiHjej12B11-29160</strain>
    </source>
</reference>
<dbReference type="Pfam" id="PF00450">
    <property type="entry name" value="Peptidase_S10"/>
    <property type="match status" value="1"/>
</dbReference>
<protein>
    <submittedName>
        <fullName evidence="2">Peptidase S10</fullName>
    </submittedName>
</protein>
<dbReference type="AlphaFoldDB" id="A0A9D1HZY8"/>
<feature type="region of interest" description="Disordered" evidence="1">
    <location>
        <begin position="1"/>
        <end position="33"/>
    </location>
</feature>
<evidence type="ECO:0000313" key="2">
    <source>
        <dbReference type="EMBL" id="HIU24678.1"/>
    </source>
</evidence>
<dbReference type="Gene3D" id="3.40.50.1820">
    <property type="entry name" value="alpha/beta hydrolase"/>
    <property type="match status" value="1"/>
</dbReference>
<dbReference type="InterPro" id="IPR001563">
    <property type="entry name" value="Peptidase_S10"/>
</dbReference>
<evidence type="ECO:0000313" key="3">
    <source>
        <dbReference type="Proteomes" id="UP000824078"/>
    </source>
</evidence>
<proteinExistence type="predicted"/>
<dbReference type="InterPro" id="IPR029058">
    <property type="entry name" value="AB_hydrolase_fold"/>
</dbReference>
<dbReference type="GO" id="GO:0004185">
    <property type="term" value="F:serine-type carboxypeptidase activity"/>
    <property type="evidence" value="ECO:0007669"/>
    <property type="project" value="InterPro"/>
</dbReference>
<dbReference type="Proteomes" id="UP000824078">
    <property type="component" value="Unassembled WGS sequence"/>
</dbReference>
<feature type="compositionally biased region" description="Polar residues" evidence="1">
    <location>
        <begin position="1"/>
        <end position="14"/>
    </location>
</feature>